<dbReference type="InterPro" id="IPR002347">
    <property type="entry name" value="SDR_fam"/>
</dbReference>
<dbReference type="PRINTS" id="PR00081">
    <property type="entry name" value="GDHRDH"/>
</dbReference>
<dbReference type="VEuPathDB" id="FungiDB:SAPIO_CDS8773"/>
<dbReference type="GO" id="GO:0000253">
    <property type="term" value="F:3-beta-hydroxysteroid 3-dehydrogenase (NADP+) activity"/>
    <property type="evidence" value="ECO:0007669"/>
    <property type="project" value="UniProtKB-EC"/>
</dbReference>
<keyword evidence="5" id="KW-1185">Reference proteome</keyword>
<evidence type="ECO:0000313" key="5">
    <source>
        <dbReference type="Proteomes" id="UP000028545"/>
    </source>
</evidence>
<dbReference type="RefSeq" id="XP_016639640.1">
    <property type="nucleotide sequence ID" value="XM_016790337.1"/>
</dbReference>
<feature type="compositionally biased region" description="Basic residues" evidence="3">
    <location>
        <begin position="527"/>
        <end position="536"/>
    </location>
</feature>
<feature type="region of interest" description="Disordered" evidence="3">
    <location>
        <begin position="610"/>
        <end position="664"/>
    </location>
</feature>
<gene>
    <name evidence="4" type="ORF">SAPIO_CDS8773</name>
</gene>
<dbReference type="Proteomes" id="UP000028545">
    <property type="component" value="Unassembled WGS sequence"/>
</dbReference>
<dbReference type="AlphaFoldDB" id="A0A084FXM9"/>
<evidence type="ECO:0000256" key="2">
    <source>
        <dbReference type="ARBA" id="ARBA00023621"/>
    </source>
</evidence>
<evidence type="ECO:0000256" key="3">
    <source>
        <dbReference type="SAM" id="MobiDB-lite"/>
    </source>
</evidence>
<comment type="pathway">
    <text evidence="1">Steroid biosynthesis; zymosterol biosynthesis; zymosterol from lanosterol: step 5/6.</text>
</comment>
<dbReference type="KEGG" id="sapo:SAPIO_CDS8773"/>
<dbReference type="OrthoDB" id="191139at2759"/>
<reference evidence="4 5" key="1">
    <citation type="journal article" date="2014" name="Genome Announc.">
        <title>Draft genome sequence of the pathogenic fungus Scedosporium apiospermum.</title>
        <authorList>
            <person name="Vandeputte P."/>
            <person name="Ghamrawi S."/>
            <person name="Rechenmann M."/>
            <person name="Iltis A."/>
            <person name="Giraud S."/>
            <person name="Fleury M."/>
            <person name="Thornton C."/>
            <person name="Delhaes L."/>
            <person name="Meyer W."/>
            <person name="Papon N."/>
            <person name="Bouchara J.P."/>
        </authorList>
    </citation>
    <scope>NUCLEOTIDE SEQUENCE [LARGE SCALE GENOMIC DNA]</scope>
    <source>
        <strain evidence="4 5">IHEM 14462</strain>
    </source>
</reference>
<name>A0A084FXM9_PSEDA</name>
<feature type="compositionally biased region" description="Basic and acidic residues" evidence="3">
    <location>
        <begin position="634"/>
        <end position="656"/>
    </location>
</feature>
<dbReference type="GO" id="GO:0005789">
    <property type="term" value="C:endoplasmic reticulum membrane"/>
    <property type="evidence" value="ECO:0007669"/>
    <property type="project" value="TreeGrafter"/>
</dbReference>
<protein>
    <recommendedName>
        <fullName evidence="2">3beta-hydroxysteroid 3-dehydrogenase</fullName>
        <ecNumber evidence="2">1.1.1.270</ecNumber>
    </recommendedName>
</protein>
<feature type="region of interest" description="Disordered" evidence="3">
    <location>
        <begin position="513"/>
        <end position="536"/>
    </location>
</feature>
<dbReference type="PANTHER" id="PTHR43647">
    <property type="entry name" value="DEHYDROGENASE"/>
    <property type="match status" value="1"/>
</dbReference>
<feature type="compositionally biased region" description="Pro residues" evidence="3">
    <location>
        <begin position="615"/>
        <end position="624"/>
    </location>
</feature>
<dbReference type="EMBL" id="JOWA01000132">
    <property type="protein sequence ID" value="KEZ39841.1"/>
    <property type="molecule type" value="Genomic_DNA"/>
</dbReference>
<evidence type="ECO:0000313" key="4">
    <source>
        <dbReference type="EMBL" id="KEZ39841.1"/>
    </source>
</evidence>
<organism evidence="4 5">
    <name type="scientific">Pseudallescheria apiosperma</name>
    <name type="common">Scedosporium apiospermum</name>
    <dbReference type="NCBI Taxonomy" id="563466"/>
    <lineage>
        <taxon>Eukaryota</taxon>
        <taxon>Fungi</taxon>
        <taxon>Dikarya</taxon>
        <taxon>Ascomycota</taxon>
        <taxon>Pezizomycotina</taxon>
        <taxon>Sordariomycetes</taxon>
        <taxon>Hypocreomycetidae</taxon>
        <taxon>Microascales</taxon>
        <taxon>Microascaceae</taxon>
        <taxon>Scedosporium</taxon>
    </lineage>
</organism>
<dbReference type="SUPFAM" id="SSF51735">
    <property type="entry name" value="NAD(P)-binding Rossmann-fold domains"/>
    <property type="match status" value="1"/>
</dbReference>
<dbReference type="InterPro" id="IPR051593">
    <property type="entry name" value="Ergosterol_Biosynth_ERG27"/>
</dbReference>
<dbReference type="InterPro" id="IPR036291">
    <property type="entry name" value="NAD(P)-bd_dom_sf"/>
</dbReference>
<proteinExistence type="predicted"/>
<dbReference type="PANTHER" id="PTHR43647:SF4">
    <property type="entry name" value="KETOREDUCTASE (KR) DOMAIN-CONTAINING PROTEIN"/>
    <property type="match status" value="1"/>
</dbReference>
<dbReference type="GO" id="GO:0005811">
    <property type="term" value="C:lipid droplet"/>
    <property type="evidence" value="ECO:0007669"/>
    <property type="project" value="TreeGrafter"/>
</dbReference>
<comment type="caution">
    <text evidence="4">The sequence shown here is derived from an EMBL/GenBank/DDBJ whole genome shotgun (WGS) entry which is preliminary data.</text>
</comment>
<evidence type="ECO:0000256" key="1">
    <source>
        <dbReference type="ARBA" id="ARBA00023589"/>
    </source>
</evidence>
<dbReference type="HOGENOM" id="CLU_413405_0_0_1"/>
<dbReference type="GeneID" id="27727845"/>
<dbReference type="Gene3D" id="3.40.50.720">
    <property type="entry name" value="NAD(P)-binding Rossmann-like Domain"/>
    <property type="match status" value="1"/>
</dbReference>
<sequence length="664" mass="72570">MAGTVVLTGANGSLGLGFVKCFLSSYPNHTLIATVRDPSTSDPNTARLHNLISLNPKAKDKVIIERLDLGSLDEVRSFTSRISGRVTKGEIPRIDAIVCNASSWSLRGQKFTVDGRDAAFQVCHLSHFLLVMALLGSVNEESGRIIMLGSEAHYTEKDNMVARLRAKIPDDINTLIKPLADSPGLEHDRGFQRYATAKLANVMFMHDLNKRLQADPHPSNITVTAMDPGGIVDSRGHVEQKLLLRAILATVNVMMPILRHFTKAARTSADSGRDLVALTVGPEFQGKRGYYVGTKAVQSSEGSLDEESQWRVWEACWNWAGLTEGDTVLRCHPRTRTYPITLVGKSASITEEITDQRVPTLHDELSKIHTENDGKLSIGRSEYSLKAAYEKAKAAALAGGRLEALCKALRRDIEQIEALVGEVSRDSGRVDHLALSTSLVGLDQLVQDISDQSTRREQNQRDRCLTEASIIPRPESVGTEGLGKNAAALDLSTSRERATTDSQEGHSRIRATAKTIGSPPGPQNISRARKTGKKRPISALDPADIQLELMLLEQENKKRLMMARQEANALPVQAEPVGGLFNPIMPVPPDYGLQLAPLEQKNKKMLMMAHHGLPDNPPLPPKPTDSPGTTSPQDGHDLPERTDALSGPKEPRRPFTIDELAPTP</sequence>
<dbReference type="GO" id="GO:0005741">
    <property type="term" value="C:mitochondrial outer membrane"/>
    <property type="evidence" value="ECO:0007669"/>
    <property type="project" value="TreeGrafter"/>
</dbReference>
<dbReference type="EC" id="1.1.1.270" evidence="2"/>
<accession>A0A084FXM9</accession>